<name>A0A420S3X1_GIBIN</name>
<evidence type="ECO:0000313" key="2">
    <source>
        <dbReference type="EMBL" id="RKL24007.1"/>
    </source>
</evidence>
<reference evidence="2 3" key="1">
    <citation type="journal article" date="2018" name="Sci. Rep.">
        <title>Characterisation of pathogen-specific regions and novel effector candidates in Fusarium oxysporum f. sp. cepae.</title>
        <authorList>
            <person name="Armitage A.D."/>
            <person name="Taylor A."/>
            <person name="Sobczyk M.K."/>
            <person name="Baxter L."/>
            <person name="Greenfield B.P."/>
            <person name="Bates H.J."/>
            <person name="Wilson F."/>
            <person name="Jackson A.C."/>
            <person name="Ott S."/>
            <person name="Harrison R.J."/>
            <person name="Clarkson J.P."/>
        </authorList>
    </citation>
    <scope>NUCLEOTIDE SEQUENCE [LARGE SCALE GENOMIC DNA]</scope>
    <source>
        <strain evidence="2 3">Fp_A8</strain>
    </source>
</reference>
<dbReference type="AlphaFoldDB" id="A0A420S3X1"/>
<evidence type="ECO:0000256" key="1">
    <source>
        <dbReference type="SAM" id="MobiDB-lite"/>
    </source>
</evidence>
<evidence type="ECO:0000313" key="3">
    <source>
        <dbReference type="Proteomes" id="UP000283569"/>
    </source>
</evidence>
<sequence>MDTKNNVSSTEVLNAPASASNPAPRLADDAEQRIHMRLILDVEYSLNGESPERLAEFLHALCDHAAGNGMLTHSSLAEVDGWEAQAVQMPDPIPKEDLAEFMLRRIENGQLSLENIAASMARYGLEEPHKFMGEIRERMNQDNDN</sequence>
<feature type="region of interest" description="Disordered" evidence="1">
    <location>
        <begin position="1"/>
        <end position="25"/>
    </location>
</feature>
<protein>
    <submittedName>
        <fullName evidence="2">Uncharacterized protein</fullName>
    </submittedName>
</protein>
<gene>
    <name evidence="2" type="ORF">BFJ72_g14381</name>
</gene>
<dbReference type="Proteomes" id="UP000283569">
    <property type="component" value="Unassembled WGS sequence"/>
</dbReference>
<organism evidence="2 3">
    <name type="scientific">Gibberella intermedia</name>
    <name type="common">Bulb rot disease fungus</name>
    <name type="synonym">Fusarium proliferatum</name>
    <dbReference type="NCBI Taxonomy" id="948311"/>
    <lineage>
        <taxon>Eukaryota</taxon>
        <taxon>Fungi</taxon>
        <taxon>Dikarya</taxon>
        <taxon>Ascomycota</taxon>
        <taxon>Pezizomycotina</taxon>
        <taxon>Sordariomycetes</taxon>
        <taxon>Hypocreomycetidae</taxon>
        <taxon>Hypocreales</taxon>
        <taxon>Nectriaceae</taxon>
        <taxon>Fusarium</taxon>
        <taxon>Fusarium fujikuroi species complex</taxon>
    </lineage>
</organism>
<feature type="compositionally biased region" description="Polar residues" evidence="1">
    <location>
        <begin position="1"/>
        <end position="12"/>
    </location>
</feature>
<comment type="caution">
    <text evidence="2">The sequence shown here is derived from an EMBL/GenBank/DDBJ whole genome shotgun (WGS) entry which is preliminary data.</text>
</comment>
<proteinExistence type="predicted"/>
<feature type="compositionally biased region" description="Low complexity" evidence="1">
    <location>
        <begin position="14"/>
        <end position="24"/>
    </location>
</feature>
<accession>A0A420S3X1</accession>
<dbReference type="EMBL" id="MRDB01000105">
    <property type="protein sequence ID" value="RKL24007.1"/>
    <property type="molecule type" value="Genomic_DNA"/>
</dbReference>